<sequence length="75" mass="8729">MPQMTDRDYSTTTATEHRGKNLSKTNNKVQNLKSVFVRHALGMQIPHEQGTDQFVLFSSVFLILLCEYFFRINMC</sequence>
<keyword evidence="4" id="KW-1185">Reference proteome</keyword>
<dbReference type="EMBL" id="LGUB01000099">
    <property type="protein sequence ID" value="KRH94299.1"/>
    <property type="molecule type" value="Genomic_DNA"/>
</dbReference>
<evidence type="ECO:0000313" key="4">
    <source>
        <dbReference type="Proteomes" id="UP000051530"/>
    </source>
</evidence>
<reference evidence="3 4" key="1">
    <citation type="submission" date="2015-07" db="EMBL/GenBank/DDBJ databases">
        <title>The genome of Pseudoloma neurophilia, a relevant intracellular parasite of the zebrafish.</title>
        <authorList>
            <person name="Ndikumana S."/>
            <person name="Pelin A."/>
            <person name="Sanders J."/>
            <person name="Corradi N."/>
        </authorList>
    </citation>
    <scope>NUCLEOTIDE SEQUENCE [LARGE SCALE GENOMIC DNA]</scope>
    <source>
        <strain evidence="3 4">MK1</strain>
    </source>
</reference>
<evidence type="ECO:0000313" key="3">
    <source>
        <dbReference type="EMBL" id="KRH94299.1"/>
    </source>
</evidence>
<feature type="compositionally biased region" description="Basic and acidic residues" evidence="1">
    <location>
        <begin position="1"/>
        <end position="19"/>
    </location>
</feature>
<protein>
    <submittedName>
        <fullName evidence="3">Uncharacterized protein</fullName>
    </submittedName>
</protein>
<accession>A0A0R0M7F5</accession>
<dbReference type="Proteomes" id="UP000051530">
    <property type="component" value="Unassembled WGS sequence"/>
</dbReference>
<proteinExistence type="predicted"/>
<dbReference type="VEuPathDB" id="MicrosporidiaDB:M153_3060009154"/>
<organism evidence="3 4">
    <name type="scientific">Pseudoloma neurophilia</name>
    <dbReference type="NCBI Taxonomy" id="146866"/>
    <lineage>
        <taxon>Eukaryota</taxon>
        <taxon>Fungi</taxon>
        <taxon>Fungi incertae sedis</taxon>
        <taxon>Microsporidia</taxon>
        <taxon>Pseudoloma</taxon>
    </lineage>
</organism>
<keyword evidence="2" id="KW-0812">Transmembrane</keyword>
<keyword evidence="2" id="KW-1133">Transmembrane helix</keyword>
<gene>
    <name evidence="3" type="ORF">M153_3060009154</name>
</gene>
<feature type="region of interest" description="Disordered" evidence="1">
    <location>
        <begin position="1"/>
        <end position="25"/>
    </location>
</feature>
<keyword evidence="2" id="KW-0472">Membrane</keyword>
<dbReference type="AlphaFoldDB" id="A0A0R0M7F5"/>
<feature type="transmembrane region" description="Helical" evidence="2">
    <location>
        <begin position="53"/>
        <end position="70"/>
    </location>
</feature>
<evidence type="ECO:0000256" key="1">
    <source>
        <dbReference type="SAM" id="MobiDB-lite"/>
    </source>
</evidence>
<evidence type="ECO:0000256" key="2">
    <source>
        <dbReference type="SAM" id="Phobius"/>
    </source>
</evidence>
<comment type="caution">
    <text evidence="3">The sequence shown here is derived from an EMBL/GenBank/DDBJ whole genome shotgun (WGS) entry which is preliminary data.</text>
</comment>
<name>A0A0R0M7F5_9MICR</name>